<protein>
    <submittedName>
        <fullName evidence="8">Response regulator transcription factor</fullName>
    </submittedName>
</protein>
<feature type="domain" description="HTH luxR-type" evidence="6">
    <location>
        <begin position="149"/>
        <end position="220"/>
    </location>
</feature>
<dbReference type="PRINTS" id="PR00038">
    <property type="entry name" value="HTHLUXR"/>
</dbReference>
<organism evidence="8 9">
    <name type="scientific">Pseudonocardia broussonetiae</name>
    <dbReference type="NCBI Taxonomy" id="2736640"/>
    <lineage>
        <taxon>Bacteria</taxon>
        <taxon>Bacillati</taxon>
        <taxon>Actinomycetota</taxon>
        <taxon>Actinomycetes</taxon>
        <taxon>Pseudonocardiales</taxon>
        <taxon>Pseudonocardiaceae</taxon>
        <taxon>Pseudonocardia</taxon>
    </lineage>
</organism>
<keyword evidence="9" id="KW-1185">Reference proteome</keyword>
<dbReference type="PROSITE" id="PS50043">
    <property type="entry name" value="HTH_LUXR_2"/>
    <property type="match status" value="1"/>
</dbReference>
<dbReference type="InterPro" id="IPR011006">
    <property type="entry name" value="CheY-like_superfamily"/>
</dbReference>
<keyword evidence="1 5" id="KW-0597">Phosphoprotein</keyword>
<dbReference type="GO" id="GO:0000160">
    <property type="term" value="P:phosphorelay signal transduction system"/>
    <property type="evidence" value="ECO:0007669"/>
    <property type="project" value="InterPro"/>
</dbReference>
<dbReference type="SMART" id="SM00448">
    <property type="entry name" value="REC"/>
    <property type="match status" value="1"/>
</dbReference>
<evidence type="ECO:0000259" key="7">
    <source>
        <dbReference type="PROSITE" id="PS50110"/>
    </source>
</evidence>
<proteinExistence type="predicted"/>
<dbReference type="InterPro" id="IPR001789">
    <property type="entry name" value="Sig_transdc_resp-reg_receiver"/>
</dbReference>
<dbReference type="GO" id="GO:0003677">
    <property type="term" value="F:DNA binding"/>
    <property type="evidence" value="ECO:0007669"/>
    <property type="project" value="UniProtKB-KW"/>
</dbReference>
<dbReference type="PANTHER" id="PTHR43214:SF24">
    <property type="entry name" value="TRANSCRIPTIONAL REGULATORY PROTEIN NARL-RELATED"/>
    <property type="match status" value="1"/>
</dbReference>
<dbReference type="GO" id="GO:0006355">
    <property type="term" value="P:regulation of DNA-templated transcription"/>
    <property type="evidence" value="ECO:0007669"/>
    <property type="project" value="InterPro"/>
</dbReference>
<keyword evidence="3" id="KW-0238">DNA-binding</keyword>
<feature type="modified residue" description="4-aspartylphosphate" evidence="5">
    <location>
        <position position="55"/>
    </location>
</feature>
<accession>A0A6M6JM61</accession>
<keyword evidence="4" id="KW-0804">Transcription</keyword>
<dbReference type="CDD" id="cd06170">
    <property type="entry name" value="LuxR_C_like"/>
    <property type="match status" value="1"/>
</dbReference>
<gene>
    <name evidence="8" type="ORF">HOP40_23970</name>
</gene>
<evidence type="ECO:0000313" key="8">
    <source>
        <dbReference type="EMBL" id="QJY48466.1"/>
    </source>
</evidence>
<dbReference type="SMART" id="SM00421">
    <property type="entry name" value="HTH_LUXR"/>
    <property type="match status" value="1"/>
</dbReference>
<dbReference type="InterPro" id="IPR058245">
    <property type="entry name" value="NreC/VraR/RcsB-like_REC"/>
</dbReference>
<reference evidence="8 9" key="1">
    <citation type="submission" date="2020-05" db="EMBL/GenBank/DDBJ databases">
        <authorList>
            <person name="Mo P."/>
        </authorList>
    </citation>
    <scope>NUCLEOTIDE SEQUENCE [LARGE SCALE GENOMIC DNA]</scope>
    <source>
        <strain evidence="8 9">Gen01</strain>
    </source>
</reference>
<dbReference type="Pfam" id="PF00196">
    <property type="entry name" value="GerE"/>
    <property type="match status" value="1"/>
</dbReference>
<dbReference type="EMBL" id="CP053564">
    <property type="protein sequence ID" value="QJY48466.1"/>
    <property type="molecule type" value="Genomic_DNA"/>
</dbReference>
<sequence length="224" mass="23245">MPLRVVIAEDSLLVREGVTAVLRQPGDIEVVAGVGDLPALLAAVAEHAPDVVVTDVRMPPTSTDEGVRAAGRLRTTHPGVGVVVLSQYAETGYATALLAGGSASRAYLLKERVSNPGQLVAAVREVARGGSVIDPAVVEVLVSANGRTRVSPLADLTSRERDVLAEIAQGKSNAGVAAALFLSERAVEKHINTLFTKLGLAAEPDTNRRVKAVLMHLADGVDPG</sequence>
<evidence type="ECO:0000259" key="6">
    <source>
        <dbReference type="PROSITE" id="PS50043"/>
    </source>
</evidence>
<dbReference type="Proteomes" id="UP000505377">
    <property type="component" value="Chromosome"/>
</dbReference>
<dbReference type="KEGG" id="pbro:HOP40_23970"/>
<evidence type="ECO:0000256" key="3">
    <source>
        <dbReference type="ARBA" id="ARBA00023125"/>
    </source>
</evidence>
<dbReference type="PROSITE" id="PS50110">
    <property type="entry name" value="RESPONSE_REGULATORY"/>
    <property type="match status" value="1"/>
</dbReference>
<dbReference type="Pfam" id="PF00072">
    <property type="entry name" value="Response_reg"/>
    <property type="match status" value="1"/>
</dbReference>
<evidence type="ECO:0000256" key="2">
    <source>
        <dbReference type="ARBA" id="ARBA00023015"/>
    </source>
</evidence>
<dbReference type="PANTHER" id="PTHR43214">
    <property type="entry name" value="TWO-COMPONENT RESPONSE REGULATOR"/>
    <property type="match status" value="1"/>
</dbReference>
<keyword evidence="2" id="KW-0805">Transcription regulation</keyword>
<dbReference type="InterPro" id="IPR000792">
    <property type="entry name" value="Tscrpt_reg_LuxR_C"/>
</dbReference>
<dbReference type="SUPFAM" id="SSF52172">
    <property type="entry name" value="CheY-like"/>
    <property type="match status" value="1"/>
</dbReference>
<feature type="domain" description="Response regulatory" evidence="7">
    <location>
        <begin position="4"/>
        <end position="127"/>
    </location>
</feature>
<dbReference type="SUPFAM" id="SSF46894">
    <property type="entry name" value="C-terminal effector domain of the bipartite response regulators"/>
    <property type="match status" value="1"/>
</dbReference>
<dbReference type="InterPro" id="IPR039420">
    <property type="entry name" value="WalR-like"/>
</dbReference>
<dbReference type="Gene3D" id="3.40.50.2300">
    <property type="match status" value="1"/>
</dbReference>
<name>A0A6M6JM61_9PSEU</name>
<dbReference type="InterPro" id="IPR016032">
    <property type="entry name" value="Sig_transdc_resp-reg_C-effctor"/>
</dbReference>
<evidence type="ECO:0000256" key="4">
    <source>
        <dbReference type="ARBA" id="ARBA00023163"/>
    </source>
</evidence>
<evidence type="ECO:0000256" key="1">
    <source>
        <dbReference type="ARBA" id="ARBA00022553"/>
    </source>
</evidence>
<evidence type="ECO:0000256" key="5">
    <source>
        <dbReference type="PROSITE-ProRule" id="PRU00169"/>
    </source>
</evidence>
<evidence type="ECO:0000313" key="9">
    <source>
        <dbReference type="Proteomes" id="UP000505377"/>
    </source>
</evidence>
<dbReference type="AlphaFoldDB" id="A0A6M6JM61"/>
<dbReference type="CDD" id="cd17535">
    <property type="entry name" value="REC_NarL-like"/>
    <property type="match status" value="1"/>
</dbReference>